<dbReference type="Gene3D" id="3.30.420.40">
    <property type="match status" value="2"/>
</dbReference>
<dbReference type="InterPro" id="IPR036390">
    <property type="entry name" value="WH_DNA-bd_sf"/>
</dbReference>
<dbReference type="OrthoDB" id="9796533at2"/>
<dbReference type="EMBL" id="CP035758">
    <property type="protein sequence ID" value="QBD75865.1"/>
    <property type="molecule type" value="Genomic_DNA"/>
</dbReference>
<feature type="domain" description="HTH marR-type" evidence="2">
    <location>
        <begin position="20"/>
        <end position="61"/>
    </location>
</feature>
<evidence type="ECO:0000256" key="1">
    <source>
        <dbReference type="ARBA" id="ARBA00006479"/>
    </source>
</evidence>
<dbReference type="SUPFAM" id="SSF53067">
    <property type="entry name" value="Actin-like ATPase domain"/>
    <property type="match status" value="1"/>
</dbReference>
<proteinExistence type="inferred from homology"/>
<dbReference type="Pfam" id="PF00480">
    <property type="entry name" value="ROK"/>
    <property type="match status" value="1"/>
</dbReference>
<dbReference type="InterPro" id="IPR036388">
    <property type="entry name" value="WH-like_DNA-bd_sf"/>
</dbReference>
<dbReference type="InterPro" id="IPR000835">
    <property type="entry name" value="HTH_MarR-typ"/>
</dbReference>
<accession>A0A4P6JL16</accession>
<dbReference type="KEGG" id="kbs:EPA93_07525"/>
<dbReference type="Proteomes" id="UP000290365">
    <property type="component" value="Chromosome"/>
</dbReference>
<dbReference type="InterPro" id="IPR000600">
    <property type="entry name" value="ROK"/>
</dbReference>
<dbReference type="Gene3D" id="1.10.10.10">
    <property type="entry name" value="Winged helix-like DNA-binding domain superfamily/Winged helix DNA-binding domain"/>
    <property type="match status" value="1"/>
</dbReference>
<dbReference type="InterPro" id="IPR043129">
    <property type="entry name" value="ATPase_NBD"/>
</dbReference>
<reference evidence="3 4" key="1">
    <citation type="submission" date="2019-01" db="EMBL/GenBank/DDBJ databases">
        <title>Ktedonosporobacter rubrisoli SCAWS-G2.</title>
        <authorList>
            <person name="Huang Y."/>
            <person name="Yan B."/>
        </authorList>
    </citation>
    <scope>NUCLEOTIDE SEQUENCE [LARGE SCALE GENOMIC DNA]</scope>
    <source>
        <strain evidence="3 4">SCAWS-G2</strain>
    </source>
</reference>
<evidence type="ECO:0000313" key="4">
    <source>
        <dbReference type="Proteomes" id="UP000290365"/>
    </source>
</evidence>
<gene>
    <name evidence="3" type="ORF">EPA93_07525</name>
</gene>
<dbReference type="Pfam" id="PF12802">
    <property type="entry name" value="MarR_2"/>
    <property type="match status" value="1"/>
</dbReference>
<protein>
    <submittedName>
        <fullName evidence="3">ROK family transcriptional regulator</fullName>
    </submittedName>
</protein>
<dbReference type="InterPro" id="IPR011991">
    <property type="entry name" value="ArsR-like_HTH"/>
</dbReference>
<dbReference type="GO" id="GO:0003700">
    <property type="term" value="F:DNA-binding transcription factor activity"/>
    <property type="evidence" value="ECO:0007669"/>
    <property type="project" value="InterPro"/>
</dbReference>
<dbReference type="CDD" id="cd00090">
    <property type="entry name" value="HTH_ARSR"/>
    <property type="match status" value="1"/>
</dbReference>
<dbReference type="PANTHER" id="PTHR18964">
    <property type="entry name" value="ROK (REPRESSOR, ORF, KINASE) FAMILY"/>
    <property type="match status" value="1"/>
</dbReference>
<dbReference type="PANTHER" id="PTHR18964:SF149">
    <property type="entry name" value="BIFUNCTIONAL UDP-N-ACETYLGLUCOSAMINE 2-EPIMERASE_N-ACETYLMANNOSAMINE KINASE"/>
    <property type="match status" value="1"/>
</dbReference>
<dbReference type="AlphaFoldDB" id="A0A4P6JL16"/>
<evidence type="ECO:0000313" key="3">
    <source>
        <dbReference type="EMBL" id="QBD75865.1"/>
    </source>
</evidence>
<name>A0A4P6JL16_KTERU</name>
<comment type="similarity">
    <text evidence="1">Belongs to the ROK (NagC/XylR) family.</text>
</comment>
<keyword evidence="4" id="KW-1185">Reference proteome</keyword>
<dbReference type="SUPFAM" id="SSF46785">
    <property type="entry name" value="Winged helix' DNA-binding domain"/>
    <property type="match status" value="1"/>
</dbReference>
<sequence length="395" mass="42169">MNTMLSLASDQHNISNKRLALQIICEVGPLSRAEIARRLRLSRPTASRIVDALEQAGLITSVGKSQPTGGRLGDLYSFREDAGCVLALELGTREARLAMAQLTGKIVTRATRVLELEARENVLPQVSLFINDTLNGLGKMRPKLLAMGVAVPGVVHLQATPDYIDAAKIFHGLNNRPLRQELEQLFQVPIAMDNDVNLAAVGESQYGCAQGQRNVVYLFVGRGIGAGLILNGTLFRGNTEAAGEVGNIVVDRANLYQRFGTRGSLEALASLDRLAEIADTASLPDGSLEDFCRSAFASAEQARALLGPLNEYLAAAIINMVATLDPGVVVLGGDLFELPYARELFMQPIEELLLPHVGKAARLEISQLQGDATLYGALQAAIDIALNVGAAGGHV</sequence>
<organism evidence="3 4">
    <name type="scientific">Ktedonosporobacter rubrisoli</name>
    <dbReference type="NCBI Taxonomy" id="2509675"/>
    <lineage>
        <taxon>Bacteria</taxon>
        <taxon>Bacillati</taxon>
        <taxon>Chloroflexota</taxon>
        <taxon>Ktedonobacteria</taxon>
        <taxon>Ktedonobacterales</taxon>
        <taxon>Ktedonosporobacteraceae</taxon>
        <taxon>Ktedonosporobacter</taxon>
    </lineage>
</organism>
<evidence type="ECO:0000259" key="2">
    <source>
        <dbReference type="Pfam" id="PF12802"/>
    </source>
</evidence>